<proteinExistence type="predicted"/>
<evidence type="ECO:0000313" key="3">
    <source>
        <dbReference type="Proteomes" id="UP000234748"/>
    </source>
</evidence>
<dbReference type="InterPro" id="IPR029068">
    <property type="entry name" value="Glyas_Bleomycin-R_OHBP_Dase"/>
</dbReference>
<dbReference type="EMBL" id="PGUY01000008">
    <property type="protein sequence ID" value="PLT31406.1"/>
    <property type="molecule type" value="Genomic_DNA"/>
</dbReference>
<evidence type="ECO:0000259" key="1">
    <source>
        <dbReference type="Pfam" id="PF13468"/>
    </source>
</evidence>
<dbReference type="PANTHER" id="PTHR40265:SF1">
    <property type="entry name" value="GLYOXALASE-LIKE DOMAIN-CONTAINING PROTEIN"/>
    <property type="match status" value="1"/>
</dbReference>
<reference evidence="2 3" key="1">
    <citation type="submission" date="2017-11" db="EMBL/GenBank/DDBJ databases">
        <title>Comparitive Functional Genomics of Dry Heat Resistant strains isolated from the Viking Spacecraft.</title>
        <authorList>
            <person name="Seuylemezian A."/>
            <person name="Cooper K."/>
            <person name="Vaishampayan P."/>
        </authorList>
    </citation>
    <scope>NUCLEOTIDE SEQUENCE [LARGE SCALE GENOMIC DNA]</scope>
    <source>
        <strain evidence="2 3">V1-29</strain>
    </source>
</reference>
<protein>
    <recommendedName>
        <fullName evidence="1">Glyoxalase-like domain-containing protein</fullName>
    </recommendedName>
</protein>
<evidence type="ECO:0000313" key="2">
    <source>
        <dbReference type="EMBL" id="PLT31406.1"/>
    </source>
</evidence>
<gene>
    <name evidence="2" type="ORF">CUU66_02790</name>
</gene>
<dbReference type="SUPFAM" id="SSF54593">
    <property type="entry name" value="Glyoxalase/Bleomycin resistance protein/Dihydroxybiphenyl dioxygenase"/>
    <property type="match status" value="1"/>
</dbReference>
<dbReference type="PANTHER" id="PTHR40265">
    <property type="entry name" value="BLL2707 PROTEIN"/>
    <property type="match status" value="1"/>
</dbReference>
<sequence length="267" mass="29874">MQMISLDHIVHAVHNRKSAESSFIRQGFHVFEGGKHEDWGTSNSLSYFGSSYIEFISIDQAEKAAISENPLIMQLTKKADEGVYQTALRTDNIEGDAVTLSKLGLQVTGPFLGSRKTEEGSTLSWKMMFVSSPHSTFELPFFIEWNQPAHLRIDRMRNEGIIKDHTNGARQISSVFYAVKDIGSVLPNWNKWFNTKKIKAYTNSQELNAICTEVKISDASFTFFEPKGEGMIKEIIKHQGEGPFGAEFKGANGSSVVHVLSGGYYSY</sequence>
<dbReference type="Gene3D" id="3.10.180.10">
    <property type="entry name" value="2,3-Dihydroxybiphenyl 1,2-Dioxygenase, domain 1"/>
    <property type="match status" value="1"/>
</dbReference>
<organism evidence="2 3">
    <name type="scientific">Peribacillus deserti</name>
    <dbReference type="NCBI Taxonomy" id="673318"/>
    <lineage>
        <taxon>Bacteria</taxon>
        <taxon>Bacillati</taxon>
        <taxon>Bacillota</taxon>
        <taxon>Bacilli</taxon>
        <taxon>Bacillales</taxon>
        <taxon>Bacillaceae</taxon>
        <taxon>Peribacillus</taxon>
    </lineage>
</organism>
<feature type="domain" description="Glyoxalase-like" evidence="1">
    <location>
        <begin position="6"/>
        <end position="192"/>
    </location>
</feature>
<dbReference type="Proteomes" id="UP000234748">
    <property type="component" value="Unassembled WGS sequence"/>
</dbReference>
<dbReference type="Pfam" id="PF13468">
    <property type="entry name" value="Glyoxalase_3"/>
    <property type="match status" value="1"/>
</dbReference>
<name>A0A2N5MAL3_9BACI</name>
<accession>A0A2N5MAL3</accession>
<dbReference type="InterPro" id="IPR025870">
    <property type="entry name" value="Glyoxalase-like_dom"/>
</dbReference>
<comment type="caution">
    <text evidence="2">The sequence shown here is derived from an EMBL/GenBank/DDBJ whole genome shotgun (WGS) entry which is preliminary data.</text>
</comment>
<dbReference type="AlphaFoldDB" id="A0A2N5MAL3"/>
<keyword evidence="3" id="KW-1185">Reference proteome</keyword>
<dbReference type="OrthoDB" id="9111355at2"/>